<dbReference type="RefSeq" id="WP_345532587.1">
    <property type="nucleotide sequence ID" value="NZ_BAABLD010000008.1"/>
</dbReference>
<evidence type="ECO:0000313" key="2">
    <source>
        <dbReference type="Proteomes" id="UP001500547"/>
    </source>
</evidence>
<dbReference type="EMBL" id="BAABLD010000008">
    <property type="protein sequence ID" value="GAA5164362.1"/>
    <property type="molecule type" value="Genomic_DNA"/>
</dbReference>
<comment type="caution">
    <text evidence="1">The sequence shown here is derived from an EMBL/GenBank/DDBJ whole genome shotgun (WGS) entry which is preliminary data.</text>
</comment>
<sequence>MNLACEAPALSRSALPPPSLAHCDALEDLTRIFEERIRIAVLERPACPQIVDYLDGLAAQGTLRSGLRCAVDAGDTLSLNAWDAHPGREVLKDDVRFLVELYCELMGCARAGVRLEVLDKAMCPRLHVDRTGIRLLCTYRGPGTEWLDERHADRRFLGAAAQGLADEASGLITAAQAIHSVPPFAVALLKGESWQGNAGHGLIHRSPAVKPEAMPRVVLSLDAIW</sequence>
<reference evidence="2" key="1">
    <citation type="journal article" date="2019" name="Int. J. Syst. Evol. Microbiol.">
        <title>The Global Catalogue of Microorganisms (GCM) 10K type strain sequencing project: providing services to taxonomists for standard genome sequencing and annotation.</title>
        <authorList>
            <consortium name="The Broad Institute Genomics Platform"/>
            <consortium name="The Broad Institute Genome Sequencing Center for Infectious Disease"/>
            <person name="Wu L."/>
            <person name="Ma J."/>
        </authorList>
    </citation>
    <scope>NUCLEOTIDE SEQUENCE [LARGE SCALE GENOMIC DNA]</scope>
    <source>
        <strain evidence="2">JCM 18715</strain>
    </source>
</reference>
<dbReference type="InterPro" id="IPR014955">
    <property type="entry name" value="DUF1826"/>
</dbReference>
<keyword evidence="2" id="KW-1185">Reference proteome</keyword>
<organism evidence="1 2">
    <name type="scientific">Viridibacterium curvum</name>
    <dbReference type="NCBI Taxonomy" id="1101404"/>
    <lineage>
        <taxon>Bacteria</taxon>
        <taxon>Pseudomonadati</taxon>
        <taxon>Pseudomonadota</taxon>
        <taxon>Betaproteobacteria</taxon>
        <taxon>Rhodocyclales</taxon>
        <taxon>Rhodocyclaceae</taxon>
        <taxon>Viridibacterium</taxon>
    </lineage>
</organism>
<gene>
    <name evidence="1" type="ORF">GCM10025770_18090</name>
</gene>
<evidence type="ECO:0000313" key="1">
    <source>
        <dbReference type="EMBL" id="GAA5164362.1"/>
    </source>
</evidence>
<proteinExistence type="predicted"/>
<accession>A0ABP9QMW6</accession>
<protein>
    <submittedName>
        <fullName evidence="1">DUF1826 domain-containing protein</fullName>
    </submittedName>
</protein>
<dbReference type="Proteomes" id="UP001500547">
    <property type="component" value="Unassembled WGS sequence"/>
</dbReference>
<name>A0ABP9QMW6_9RHOO</name>
<dbReference type="Pfam" id="PF08856">
    <property type="entry name" value="DUF1826"/>
    <property type="match status" value="1"/>
</dbReference>